<organism evidence="1 2">
    <name type="scientific">Bradyrhizobium macuxiense</name>
    <dbReference type="NCBI Taxonomy" id="1755647"/>
    <lineage>
        <taxon>Bacteria</taxon>
        <taxon>Pseudomonadati</taxon>
        <taxon>Pseudomonadota</taxon>
        <taxon>Alphaproteobacteria</taxon>
        <taxon>Hyphomicrobiales</taxon>
        <taxon>Nitrobacteraceae</taxon>
        <taxon>Bradyrhizobium</taxon>
    </lineage>
</organism>
<evidence type="ECO:0000313" key="1">
    <source>
        <dbReference type="EMBL" id="KWV56611.1"/>
    </source>
</evidence>
<name>A0A109JX03_9BRAD</name>
<sequence>MASAGAFGSGGSAPPYLPQAWDVGALRFAVREPFPSRTSQVNLVCGSLNRSERLSVRSLMPENGVIFSDGIEADRLDFNSGTEAQITVAEREGRLVV</sequence>
<dbReference type="AlphaFoldDB" id="A0A109JX03"/>
<evidence type="ECO:0000313" key="2">
    <source>
        <dbReference type="Proteomes" id="UP000057737"/>
    </source>
</evidence>
<comment type="caution">
    <text evidence="1">The sequence shown here is derived from an EMBL/GenBank/DDBJ whole genome shotgun (WGS) entry which is preliminary data.</text>
</comment>
<protein>
    <submittedName>
        <fullName evidence="1">Uncharacterized protein</fullName>
    </submittedName>
</protein>
<proteinExistence type="predicted"/>
<keyword evidence="2" id="KW-1185">Reference proteome</keyword>
<dbReference type="Proteomes" id="UP000057737">
    <property type="component" value="Unassembled WGS sequence"/>
</dbReference>
<accession>A0A109JX03</accession>
<reference evidence="1 2" key="1">
    <citation type="submission" date="2015-11" db="EMBL/GenBank/DDBJ databases">
        <title>Draft Genome Sequence of the Strain BR 10303 (Bradyrhizobium sp.) isolated from nodules of Centrolobium paraense.</title>
        <authorList>
            <person name="Zelli J.E."/>
            <person name="Simoes-Araujo J.L."/>
            <person name="Barauna A.C."/>
            <person name="Silva K."/>
        </authorList>
    </citation>
    <scope>NUCLEOTIDE SEQUENCE [LARGE SCALE GENOMIC DNA]</scope>
    <source>
        <strain evidence="1 2">BR 10303</strain>
    </source>
</reference>
<dbReference type="RefSeq" id="WP_066506470.1">
    <property type="nucleotide sequence ID" value="NZ_LNCU01000048.1"/>
</dbReference>
<dbReference type="EMBL" id="LNCU01000048">
    <property type="protein sequence ID" value="KWV56611.1"/>
    <property type="molecule type" value="Genomic_DNA"/>
</dbReference>
<gene>
    <name evidence="1" type="ORF">AS156_04240</name>
</gene>